<gene>
    <name evidence="1" type="ORF">ATL39_1989</name>
</gene>
<comment type="caution">
    <text evidence="1">The sequence shown here is derived from an EMBL/GenBank/DDBJ whole genome shotgun (WGS) entry which is preliminary data.</text>
</comment>
<sequence length="304" mass="36225">MAKNWMAHPWVDRFIPDHRRQVEDQIFSDAHGLVMIQDIEAALDRLIEFGKQVKTTQTFKKSGKTFYFRLRVNQKRMRLLSYETYKSEAAIKKRVTIEYVRKAYNPGSKQNRFKEAYIQYRKNGETYLRSIRKSRFFQGVFYKLEQLDDQLLGRLPALEPAASSTLTTEDKHFVDSSEEPFQFIYKTESHIKLARSGLSRASERCLMEIVQEAREITQHYDLLDLEERYTVKRMLQKDIPSLLEAYRLLSPDNQLIRQEELTSTLRQMRSTLEGLHRKVDALKAERVDYLFKLHEKRYPPKDQR</sequence>
<organism evidence="1 2">
    <name type="scientific">Sinobaca qinghaiensis</name>
    <dbReference type="NCBI Taxonomy" id="342944"/>
    <lineage>
        <taxon>Bacteria</taxon>
        <taxon>Bacillati</taxon>
        <taxon>Bacillota</taxon>
        <taxon>Bacilli</taxon>
        <taxon>Bacillales</taxon>
        <taxon>Sporolactobacillaceae</taxon>
        <taxon>Sinobaca</taxon>
    </lineage>
</organism>
<dbReference type="AlphaFoldDB" id="A0A419V2P1"/>
<keyword evidence="2" id="KW-1185">Reference proteome</keyword>
<reference evidence="1 2" key="1">
    <citation type="submission" date="2018-09" db="EMBL/GenBank/DDBJ databases">
        <title>Genomic Encyclopedia of Archaeal and Bacterial Type Strains, Phase II (KMG-II): from individual species to whole genera.</title>
        <authorList>
            <person name="Goeker M."/>
        </authorList>
    </citation>
    <scope>NUCLEOTIDE SEQUENCE [LARGE SCALE GENOMIC DNA]</scope>
    <source>
        <strain evidence="1 2">DSM 17008</strain>
    </source>
</reference>
<dbReference type="OrthoDB" id="2921822at2"/>
<accession>A0A419V2P1</accession>
<evidence type="ECO:0000313" key="1">
    <source>
        <dbReference type="EMBL" id="RKD72793.1"/>
    </source>
</evidence>
<protein>
    <submittedName>
        <fullName evidence="1">Uncharacterized protein</fullName>
    </submittedName>
</protein>
<dbReference type="EMBL" id="RAPK01000009">
    <property type="protein sequence ID" value="RKD72793.1"/>
    <property type="molecule type" value="Genomic_DNA"/>
</dbReference>
<proteinExistence type="predicted"/>
<dbReference type="RefSeq" id="WP_120193191.1">
    <property type="nucleotide sequence ID" value="NZ_RAPK01000009.1"/>
</dbReference>
<dbReference type="Proteomes" id="UP000285120">
    <property type="component" value="Unassembled WGS sequence"/>
</dbReference>
<name>A0A419V2P1_9BACL</name>
<evidence type="ECO:0000313" key="2">
    <source>
        <dbReference type="Proteomes" id="UP000285120"/>
    </source>
</evidence>